<organism evidence="12 13">
    <name type="scientific">Paenisporosarcina cavernae</name>
    <dbReference type="NCBI Taxonomy" id="2320858"/>
    <lineage>
        <taxon>Bacteria</taxon>
        <taxon>Bacillati</taxon>
        <taxon>Bacillota</taxon>
        <taxon>Bacilli</taxon>
        <taxon>Bacillales</taxon>
        <taxon>Caryophanaceae</taxon>
        <taxon>Paenisporosarcina</taxon>
    </lineage>
</organism>
<feature type="compositionally biased region" description="Basic and acidic residues" evidence="8">
    <location>
        <begin position="301"/>
        <end position="320"/>
    </location>
</feature>
<dbReference type="SUPFAM" id="SSF82689">
    <property type="entry name" value="Mechanosensitive channel protein MscS (YggB), C-terminal domain"/>
    <property type="match status" value="1"/>
</dbReference>
<evidence type="ECO:0000256" key="7">
    <source>
        <dbReference type="ARBA" id="ARBA00059688"/>
    </source>
</evidence>
<evidence type="ECO:0000256" key="2">
    <source>
        <dbReference type="ARBA" id="ARBA00008017"/>
    </source>
</evidence>
<reference evidence="13" key="1">
    <citation type="submission" date="2018-09" db="EMBL/GenBank/DDBJ databases">
        <authorList>
            <person name="Zhu H."/>
        </authorList>
    </citation>
    <scope>NUCLEOTIDE SEQUENCE [LARGE SCALE GENOMIC DNA]</scope>
    <source>
        <strain evidence="13">K2R23-3</strain>
    </source>
</reference>
<feature type="domain" description="Mechanosensitive ion channel MscS" evidence="10">
    <location>
        <begin position="123"/>
        <end position="187"/>
    </location>
</feature>
<proteinExistence type="inferred from homology"/>
<dbReference type="InterPro" id="IPR010920">
    <property type="entry name" value="LSM_dom_sf"/>
</dbReference>
<sequence>MAKTTKSFPEMIDSLKEKFWSEELWMDVGVVALKVLAIIILAAIVVKIGKIVIRKVFTLRMKTPIRYTERRQNTLLKLLENVIAYVVYFAAILAILSAFSINVAGLIAGAGVLGLAIGFGAQNLVRDIITGFFIIFEDQFSVGDYVRIGSAEGTVEEIGLRTTKLKGLNGELHIFPNGTIVEVVNFSINNSVAIVDVSVAYEADIMKSEALINEFLETLPDKYDQFIKVPQLLGVQNLAASEIIMRITAETKPSQHWAAARIIRRDLKLFMDEHGIEIPYPKMVMYQKKEGVSVDAGQGDPVKRQSAEGVQKEKDNGQKL</sequence>
<keyword evidence="4 9" id="KW-0812">Transmembrane</keyword>
<dbReference type="GO" id="GO:0008381">
    <property type="term" value="F:mechanosensitive monoatomic ion channel activity"/>
    <property type="evidence" value="ECO:0007669"/>
    <property type="project" value="InterPro"/>
</dbReference>
<dbReference type="Gene3D" id="3.30.70.100">
    <property type="match status" value="1"/>
</dbReference>
<dbReference type="Proteomes" id="UP000265725">
    <property type="component" value="Chromosome"/>
</dbReference>
<feature type="transmembrane region" description="Helical" evidence="9">
    <location>
        <begin position="74"/>
        <end position="95"/>
    </location>
</feature>
<dbReference type="InterPro" id="IPR023408">
    <property type="entry name" value="MscS_beta-dom_sf"/>
</dbReference>
<comment type="similarity">
    <text evidence="2">Belongs to the MscS (TC 1.A.23) family.</text>
</comment>
<dbReference type="InterPro" id="IPR006685">
    <property type="entry name" value="MscS_channel_2nd"/>
</dbReference>
<keyword evidence="13" id="KW-1185">Reference proteome</keyword>
<keyword evidence="5 9" id="KW-1133">Transmembrane helix</keyword>
<feature type="region of interest" description="Disordered" evidence="8">
    <location>
        <begin position="292"/>
        <end position="320"/>
    </location>
</feature>
<evidence type="ECO:0000259" key="11">
    <source>
        <dbReference type="Pfam" id="PF21088"/>
    </source>
</evidence>
<dbReference type="SUPFAM" id="SSF50182">
    <property type="entry name" value="Sm-like ribonucleoproteins"/>
    <property type="match status" value="1"/>
</dbReference>
<dbReference type="InterPro" id="IPR011014">
    <property type="entry name" value="MscS_channel_TM-2"/>
</dbReference>
<evidence type="ECO:0000313" key="12">
    <source>
        <dbReference type="EMBL" id="AYC28388.1"/>
    </source>
</evidence>
<dbReference type="EMBL" id="CP032418">
    <property type="protein sequence ID" value="AYC28388.1"/>
    <property type="molecule type" value="Genomic_DNA"/>
</dbReference>
<dbReference type="AlphaFoldDB" id="A0A385YRL5"/>
<dbReference type="RefSeq" id="WP_119882133.1">
    <property type="nucleotide sequence ID" value="NZ_CP032418.1"/>
</dbReference>
<dbReference type="PANTHER" id="PTHR30460:SF0">
    <property type="entry name" value="MODERATE CONDUCTANCE MECHANOSENSITIVE CHANNEL YBIO"/>
    <property type="match status" value="1"/>
</dbReference>
<evidence type="ECO:0000256" key="9">
    <source>
        <dbReference type="SAM" id="Phobius"/>
    </source>
</evidence>
<keyword evidence="3" id="KW-1003">Cell membrane</keyword>
<name>A0A385YRL5_9BACL</name>
<comment type="function">
    <text evidence="7">May play a role in resistance to osmotic downshock.</text>
</comment>
<keyword evidence="6 9" id="KW-0472">Membrane</keyword>
<dbReference type="InterPro" id="IPR011066">
    <property type="entry name" value="MscS_channel_C_sf"/>
</dbReference>
<dbReference type="Pfam" id="PF00924">
    <property type="entry name" value="MS_channel_2nd"/>
    <property type="match status" value="1"/>
</dbReference>
<dbReference type="OrthoDB" id="9809206at2"/>
<dbReference type="Gene3D" id="1.10.287.1260">
    <property type="match status" value="1"/>
</dbReference>
<dbReference type="SUPFAM" id="SSF82861">
    <property type="entry name" value="Mechanosensitive channel protein MscS (YggB), transmembrane region"/>
    <property type="match status" value="1"/>
</dbReference>
<dbReference type="Pfam" id="PF21088">
    <property type="entry name" value="MS_channel_1st"/>
    <property type="match status" value="1"/>
</dbReference>
<dbReference type="Gene3D" id="2.30.30.60">
    <property type="match status" value="1"/>
</dbReference>
<evidence type="ECO:0000256" key="1">
    <source>
        <dbReference type="ARBA" id="ARBA00004651"/>
    </source>
</evidence>
<evidence type="ECO:0000256" key="4">
    <source>
        <dbReference type="ARBA" id="ARBA00022692"/>
    </source>
</evidence>
<dbReference type="GO" id="GO:0005886">
    <property type="term" value="C:plasma membrane"/>
    <property type="evidence" value="ECO:0007669"/>
    <property type="project" value="UniProtKB-SubCell"/>
</dbReference>
<feature type="transmembrane region" description="Helical" evidence="9">
    <location>
        <begin position="31"/>
        <end position="53"/>
    </location>
</feature>
<evidence type="ECO:0000256" key="8">
    <source>
        <dbReference type="SAM" id="MobiDB-lite"/>
    </source>
</evidence>
<gene>
    <name evidence="12" type="ORF">D3873_00320</name>
</gene>
<evidence type="ECO:0000256" key="3">
    <source>
        <dbReference type="ARBA" id="ARBA00022475"/>
    </source>
</evidence>
<accession>A0A385YRL5</accession>
<dbReference type="KEGG" id="paek:D3873_00320"/>
<dbReference type="PANTHER" id="PTHR30460">
    <property type="entry name" value="MODERATE CONDUCTANCE MECHANOSENSITIVE CHANNEL YBIO"/>
    <property type="match status" value="1"/>
</dbReference>
<dbReference type="FunFam" id="1.10.287.1260:FF:000005">
    <property type="entry name" value="Mechanosensitive ion channel family protein"/>
    <property type="match status" value="1"/>
</dbReference>
<dbReference type="FunFam" id="2.30.30.60:FF:000001">
    <property type="entry name" value="MscS Mechanosensitive ion channel"/>
    <property type="match status" value="1"/>
</dbReference>
<feature type="domain" description="Mechanosensitive ion channel transmembrane helices 2/3" evidence="11">
    <location>
        <begin position="81"/>
        <end position="122"/>
    </location>
</feature>
<protein>
    <submittedName>
        <fullName evidence="12">Mechanosensitive ion channel family protein</fullName>
    </submittedName>
</protein>
<evidence type="ECO:0000256" key="6">
    <source>
        <dbReference type="ARBA" id="ARBA00023136"/>
    </source>
</evidence>
<comment type="subcellular location">
    <subcellularLocation>
        <location evidence="1">Cell membrane</location>
        <topology evidence="1">Multi-pass membrane protein</topology>
    </subcellularLocation>
</comment>
<dbReference type="InterPro" id="IPR049142">
    <property type="entry name" value="MS_channel_1st"/>
</dbReference>
<evidence type="ECO:0000256" key="5">
    <source>
        <dbReference type="ARBA" id="ARBA00022989"/>
    </source>
</evidence>
<evidence type="ECO:0000313" key="13">
    <source>
        <dbReference type="Proteomes" id="UP000265725"/>
    </source>
</evidence>
<dbReference type="InterPro" id="IPR045276">
    <property type="entry name" value="YbiO_bact"/>
</dbReference>
<evidence type="ECO:0000259" key="10">
    <source>
        <dbReference type="Pfam" id="PF00924"/>
    </source>
</evidence>
<feature type="transmembrane region" description="Helical" evidence="9">
    <location>
        <begin position="101"/>
        <end position="121"/>
    </location>
</feature>